<name>A0ABM6RMQ8_9FIRM</name>
<reference evidence="2 3" key="1">
    <citation type="journal article" date="2019" name="Sci. Rep.">
        <title>Sulfobacillus thermotolerans: new insights into resistance and metabolic capacities of acidophilic chemolithotrophs.</title>
        <authorList>
            <person name="Panyushkina A.E."/>
            <person name="Babenko V.V."/>
            <person name="Nikitina A.S."/>
            <person name="Selezneva O.V."/>
            <person name="Tsaplina I.A."/>
            <person name="Letarova M.A."/>
            <person name="Kostryukova E.S."/>
            <person name="Letarov A.V."/>
        </authorList>
    </citation>
    <scope>NUCLEOTIDE SEQUENCE [LARGE SCALE GENOMIC DNA]</scope>
    <source>
        <strain evidence="2 3">Kr1</strain>
    </source>
</reference>
<evidence type="ECO:0000256" key="1">
    <source>
        <dbReference type="SAM" id="MobiDB-lite"/>
    </source>
</evidence>
<evidence type="ECO:0000313" key="2">
    <source>
        <dbReference type="EMBL" id="AUW92609.1"/>
    </source>
</evidence>
<protein>
    <submittedName>
        <fullName evidence="2">Uncharacterized protein</fullName>
    </submittedName>
</protein>
<organism evidence="2 3">
    <name type="scientific">Sulfobacillus thermotolerans</name>
    <dbReference type="NCBI Taxonomy" id="338644"/>
    <lineage>
        <taxon>Bacteria</taxon>
        <taxon>Bacillati</taxon>
        <taxon>Bacillota</taxon>
        <taxon>Clostridia</taxon>
        <taxon>Eubacteriales</taxon>
        <taxon>Clostridiales Family XVII. Incertae Sedis</taxon>
        <taxon>Sulfobacillus</taxon>
    </lineage>
</organism>
<accession>A0ABM6RMQ8</accession>
<keyword evidence="3" id="KW-1185">Reference proteome</keyword>
<feature type="region of interest" description="Disordered" evidence="1">
    <location>
        <begin position="85"/>
        <end position="123"/>
    </location>
</feature>
<gene>
    <name evidence="2" type="ORF">BXT84_00465</name>
</gene>
<proteinExistence type="predicted"/>
<feature type="compositionally biased region" description="Basic and acidic residues" evidence="1">
    <location>
        <begin position="94"/>
        <end position="111"/>
    </location>
</feature>
<evidence type="ECO:0000313" key="3">
    <source>
        <dbReference type="Proteomes" id="UP000325292"/>
    </source>
</evidence>
<dbReference type="EMBL" id="CP019454">
    <property type="protein sequence ID" value="AUW92609.1"/>
    <property type="molecule type" value="Genomic_DNA"/>
</dbReference>
<sequence>MTPQRAETFAPASPITREWTAQTTAFTEKFQAMVQQLMLGTWAVCEEDIVAIHEMVRKLAALDTEREALWGGLQQRVQHLASLVESIKAPSETDSGRESRSTRGEGNKPEEASTGDPVLPKLL</sequence>
<dbReference type="Proteomes" id="UP000325292">
    <property type="component" value="Chromosome"/>
</dbReference>